<feature type="domain" description="HTH lacI-type" evidence="4">
    <location>
        <begin position="20"/>
        <end position="74"/>
    </location>
</feature>
<keyword evidence="1" id="KW-0805">Transcription regulation</keyword>
<dbReference type="RefSeq" id="WP_377186832.1">
    <property type="nucleotide sequence ID" value="NZ_JBHUOG010000002.1"/>
</dbReference>
<dbReference type="SUPFAM" id="SSF53822">
    <property type="entry name" value="Periplasmic binding protein-like I"/>
    <property type="match status" value="1"/>
</dbReference>
<comment type="caution">
    <text evidence="5">The sequence shown here is derived from an EMBL/GenBank/DDBJ whole genome shotgun (WGS) entry which is preliminary data.</text>
</comment>
<evidence type="ECO:0000256" key="3">
    <source>
        <dbReference type="ARBA" id="ARBA00023163"/>
    </source>
</evidence>
<dbReference type="Pfam" id="PF00356">
    <property type="entry name" value="LacI"/>
    <property type="match status" value="1"/>
</dbReference>
<proteinExistence type="predicted"/>
<reference evidence="6" key="1">
    <citation type="journal article" date="2019" name="Int. J. Syst. Evol. Microbiol.">
        <title>The Global Catalogue of Microorganisms (GCM) 10K type strain sequencing project: providing services to taxonomists for standard genome sequencing and annotation.</title>
        <authorList>
            <consortium name="The Broad Institute Genomics Platform"/>
            <consortium name="The Broad Institute Genome Sequencing Center for Infectious Disease"/>
            <person name="Wu L."/>
            <person name="Ma J."/>
        </authorList>
    </citation>
    <scope>NUCLEOTIDE SEQUENCE [LARGE SCALE GENOMIC DNA]</scope>
    <source>
        <strain evidence="6">CCM 7044</strain>
    </source>
</reference>
<protein>
    <submittedName>
        <fullName evidence="5">LacI family DNA-binding transcriptional regulator</fullName>
    </submittedName>
</protein>
<evidence type="ECO:0000256" key="1">
    <source>
        <dbReference type="ARBA" id="ARBA00023015"/>
    </source>
</evidence>
<gene>
    <name evidence="5" type="ORF">ACFS27_20755</name>
</gene>
<keyword evidence="2 5" id="KW-0238">DNA-binding</keyword>
<evidence type="ECO:0000313" key="6">
    <source>
        <dbReference type="Proteomes" id="UP001597479"/>
    </source>
</evidence>
<dbReference type="CDD" id="cd01392">
    <property type="entry name" value="HTH_LacI"/>
    <property type="match status" value="1"/>
</dbReference>
<evidence type="ECO:0000259" key="4">
    <source>
        <dbReference type="PROSITE" id="PS50932"/>
    </source>
</evidence>
<dbReference type="PANTHER" id="PTHR30146">
    <property type="entry name" value="LACI-RELATED TRANSCRIPTIONAL REPRESSOR"/>
    <property type="match status" value="1"/>
</dbReference>
<dbReference type="InterPro" id="IPR028082">
    <property type="entry name" value="Peripla_BP_I"/>
</dbReference>
<dbReference type="GO" id="GO:0003677">
    <property type="term" value="F:DNA binding"/>
    <property type="evidence" value="ECO:0007669"/>
    <property type="project" value="UniProtKB-KW"/>
</dbReference>
<dbReference type="PANTHER" id="PTHR30146:SF155">
    <property type="entry name" value="ALANINE RACEMASE"/>
    <property type="match status" value="1"/>
</dbReference>
<dbReference type="SMART" id="SM00354">
    <property type="entry name" value="HTH_LACI"/>
    <property type="match status" value="1"/>
</dbReference>
<dbReference type="Gene3D" id="3.40.50.2300">
    <property type="match status" value="2"/>
</dbReference>
<dbReference type="InterPro" id="IPR046335">
    <property type="entry name" value="LacI/GalR-like_sensor"/>
</dbReference>
<accession>A0ABW5VWG7</accession>
<name>A0ABW5VWG7_9MICO</name>
<sequence>MQQAACRPVRAARRGAARRPTIADIAAHAGVSPTAVSFALNDRPGISEQTRSRILAAVAELGWRPNVAARALGGRRADTVGLVVARPARTLGVEPFFAQLVSGLQARLSADLVALQLLVVEDMAAELDVYRSWAAERRTDGVVVLDLEQDDPRPAELARMGLPAVLVGGDGVPGPVPAVFADDHLAMTTLAEHLAALGHVHIGHVGGVPAYVHSARRVSALHDAEARLGLHITTVPTDFSQVEAAAATRAILARDERPTAIVYDSDVAALAGVTVLTEAGLGVPGDVSVASFDDSELVRLAHPPLTAMTRDTFELGELVATTLLSVVRGREVPDVVGAAVPVLTVRGSTGRVGEGAA</sequence>
<dbReference type="Gene3D" id="1.10.260.40">
    <property type="entry name" value="lambda repressor-like DNA-binding domains"/>
    <property type="match status" value="1"/>
</dbReference>
<dbReference type="SUPFAM" id="SSF47413">
    <property type="entry name" value="lambda repressor-like DNA-binding domains"/>
    <property type="match status" value="1"/>
</dbReference>
<dbReference type="InterPro" id="IPR000843">
    <property type="entry name" value="HTH_LacI"/>
</dbReference>
<evidence type="ECO:0000256" key="2">
    <source>
        <dbReference type="ARBA" id="ARBA00023125"/>
    </source>
</evidence>
<dbReference type="Pfam" id="PF13377">
    <property type="entry name" value="Peripla_BP_3"/>
    <property type="match status" value="1"/>
</dbReference>
<evidence type="ECO:0000313" key="5">
    <source>
        <dbReference type="EMBL" id="MFD2796002.1"/>
    </source>
</evidence>
<dbReference type="Proteomes" id="UP001597479">
    <property type="component" value="Unassembled WGS sequence"/>
</dbReference>
<keyword evidence="3" id="KW-0804">Transcription</keyword>
<keyword evidence="6" id="KW-1185">Reference proteome</keyword>
<dbReference type="InterPro" id="IPR010982">
    <property type="entry name" value="Lambda_DNA-bd_dom_sf"/>
</dbReference>
<organism evidence="5 6">
    <name type="scientific">Promicromonospora vindobonensis</name>
    <dbReference type="NCBI Taxonomy" id="195748"/>
    <lineage>
        <taxon>Bacteria</taxon>
        <taxon>Bacillati</taxon>
        <taxon>Actinomycetota</taxon>
        <taxon>Actinomycetes</taxon>
        <taxon>Micrococcales</taxon>
        <taxon>Promicromonosporaceae</taxon>
        <taxon>Promicromonospora</taxon>
    </lineage>
</organism>
<dbReference type="PROSITE" id="PS00356">
    <property type="entry name" value="HTH_LACI_1"/>
    <property type="match status" value="1"/>
</dbReference>
<dbReference type="PROSITE" id="PS50932">
    <property type="entry name" value="HTH_LACI_2"/>
    <property type="match status" value="1"/>
</dbReference>
<dbReference type="EMBL" id="JBHUOG010000002">
    <property type="protein sequence ID" value="MFD2796002.1"/>
    <property type="molecule type" value="Genomic_DNA"/>
</dbReference>